<proteinExistence type="predicted"/>
<accession>A0A6J5LVW0</accession>
<evidence type="ECO:0000313" key="1">
    <source>
        <dbReference type="EMBL" id="CAB4137952.1"/>
    </source>
</evidence>
<protein>
    <submittedName>
        <fullName evidence="1">Uncharacterized protein</fullName>
    </submittedName>
</protein>
<gene>
    <name evidence="1" type="ORF">UFOVP328_150</name>
</gene>
<name>A0A6J5LVW0_9CAUD</name>
<reference evidence="1" key="1">
    <citation type="submission" date="2020-04" db="EMBL/GenBank/DDBJ databases">
        <authorList>
            <person name="Chiriac C."/>
            <person name="Salcher M."/>
            <person name="Ghai R."/>
            <person name="Kavagutti S V."/>
        </authorList>
    </citation>
    <scope>NUCLEOTIDE SEQUENCE</scope>
</reference>
<sequence>MQSVDHTKLHNHIVQKAVDASSAFLTEEQKLKLFQNKIDRAQAMIASRDQEGLYWDSKWNGGRRVVR</sequence>
<organism evidence="1">
    <name type="scientific">uncultured Caudovirales phage</name>
    <dbReference type="NCBI Taxonomy" id="2100421"/>
    <lineage>
        <taxon>Viruses</taxon>
        <taxon>Duplodnaviria</taxon>
        <taxon>Heunggongvirae</taxon>
        <taxon>Uroviricota</taxon>
        <taxon>Caudoviricetes</taxon>
        <taxon>Peduoviridae</taxon>
        <taxon>Maltschvirus</taxon>
        <taxon>Maltschvirus maltsch</taxon>
    </lineage>
</organism>
<dbReference type="EMBL" id="LR796341">
    <property type="protein sequence ID" value="CAB4137952.1"/>
    <property type="molecule type" value="Genomic_DNA"/>
</dbReference>